<evidence type="ECO:0000313" key="2">
    <source>
        <dbReference type="EMBL" id="ODQ71086.1"/>
    </source>
</evidence>
<dbReference type="AlphaFoldDB" id="A0A1E3Q0B7"/>
<keyword evidence="1" id="KW-0472">Membrane</keyword>
<keyword evidence="3" id="KW-1185">Reference proteome</keyword>
<gene>
    <name evidence="2" type="ORF">LIPSTDRAFT_106267</name>
</gene>
<feature type="transmembrane region" description="Helical" evidence="1">
    <location>
        <begin position="6"/>
        <end position="26"/>
    </location>
</feature>
<dbReference type="EMBL" id="KV454298">
    <property type="protein sequence ID" value="ODQ71086.1"/>
    <property type="molecule type" value="Genomic_DNA"/>
</dbReference>
<name>A0A1E3Q0B7_LIPST</name>
<proteinExistence type="predicted"/>
<accession>A0A1E3Q0B7</accession>
<keyword evidence="1" id="KW-1133">Transmembrane helix</keyword>
<protein>
    <submittedName>
        <fullName evidence="2">Uncharacterized protein</fullName>
    </submittedName>
</protein>
<evidence type="ECO:0000313" key="3">
    <source>
        <dbReference type="Proteomes" id="UP000094385"/>
    </source>
</evidence>
<organism evidence="2 3">
    <name type="scientific">Lipomyces starkeyi NRRL Y-11557</name>
    <dbReference type="NCBI Taxonomy" id="675824"/>
    <lineage>
        <taxon>Eukaryota</taxon>
        <taxon>Fungi</taxon>
        <taxon>Dikarya</taxon>
        <taxon>Ascomycota</taxon>
        <taxon>Saccharomycotina</taxon>
        <taxon>Lipomycetes</taxon>
        <taxon>Lipomycetales</taxon>
        <taxon>Lipomycetaceae</taxon>
        <taxon>Lipomyces</taxon>
    </lineage>
</organism>
<sequence>MQTDSTLIASSIFFPGIEMLAGFSFARRNIRSVQRGGFNGSFNNGSVQTIYFAH</sequence>
<evidence type="ECO:0000256" key="1">
    <source>
        <dbReference type="SAM" id="Phobius"/>
    </source>
</evidence>
<keyword evidence="1" id="KW-0812">Transmembrane</keyword>
<reference evidence="2 3" key="1">
    <citation type="journal article" date="2016" name="Proc. Natl. Acad. Sci. U.S.A.">
        <title>Comparative genomics of biotechnologically important yeasts.</title>
        <authorList>
            <person name="Riley R."/>
            <person name="Haridas S."/>
            <person name="Wolfe K.H."/>
            <person name="Lopes M.R."/>
            <person name="Hittinger C.T."/>
            <person name="Goeker M."/>
            <person name="Salamov A.A."/>
            <person name="Wisecaver J.H."/>
            <person name="Long T.M."/>
            <person name="Calvey C.H."/>
            <person name="Aerts A.L."/>
            <person name="Barry K.W."/>
            <person name="Choi C."/>
            <person name="Clum A."/>
            <person name="Coughlan A.Y."/>
            <person name="Deshpande S."/>
            <person name="Douglass A.P."/>
            <person name="Hanson S.J."/>
            <person name="Klenk H.-P."/>
            <person name="LaButti K.M."/>
            <person name="Lapidus A."/>
            <person name="Lindquist E.A."/>
            <person name="Lipzen A.M."/>
            <person name="Meier-Kolthoff J.P."/>
            <person name="Ohm R.A."/>
            <person name="Otillar R.P."/>
            <person name="Pangilinan J.L."/>
            <person name="Peng Y."/>
            <person name="Rokas A."/>
            <person name="Rosa C.A."/>
            <person name="Scheuner C."/>
            <person name="Sibirny A.A."/>
            <person name="Slot J.C."/>
            <person name="Stielow J.B."/>
            <person name="Sun H."/>
            <person name="Kurtzman C.P."/>
            <person name="Blackwell M."/>
            <person name="Grigoriev I.V."/>
            <person name="Jeffries T.W."/>
        </authorList>
    </citation>
    <scope>NUCLEOTIDE SEQUENCE [LARGE SCALE GENOMIC DNA]</scope>
    <source>
        <strain evidence="2 3">NRRL Y-11557</strain>
    </source>
</reference>
<dbReference type="Proteomes" id="UP000094385">
    <property type="component" value="Unassembled WGS sequence"/>
</dbReference>